<sequence>MKKLRKGVGSLSFDQLTETEKSNMTKNATSGAGSNLGQFLAITGLILVYGVGACWFCWEVVTDAKFVETGEAKHKLPMFIRLGLPTLIGGVGILFFTV</sequence>
<keyword evidence="1" id="KW-1133">Transmembrane helix</keyword>
<accession>A0A382DU39</accession>
<reference evidence="2" key="1">
    <citation type="submission" date="2018-05" db="EMBL/GenBank/DDBJ databases">
        <authorList>
            <person name="Lanie J.A."/>
            <person name="Ng W.-L."/>
            <person name="Kazmierczak K.M."/>
            <person name="Andrzejewski T.M."/>
            <person name="Davidsen T.M."/>
            <person name="Wayne K.J."/>
            <person name="Tettelin H."/>
            <person name="Glass J.I."/>
            <person name="Rusch D."/>
            <person name="Podicherti R."/>
            <person name="Tsui H.-C.T."/>
            <person name="Winkler M.E."/>
        </authorList>
    </citation>
    <scope>NUCLEOTIDE SEQUENCE</scope>
</reference>
<evidence type="ECO:0000313" key="2">
    <source>
        <dbReference type="EMBL" id="SVB41464.1"/>
    </source>
</evidence>
<feature type="transmembrane region" description="Helical" evidence="1">
    <location>
        <begin position="79"/>
        <end position="97"/>
    </location>
</feature>
<feature type="non-terminal residue" evidence="2">
    <location>
        <position position="98"/>
    </location>
</feature>
<dbReference type="AlphaFoldDB" id="A0A382DU39"/>
<name>A0A382DU39_9ZZZZ</name>
<gene>
    <name evidence="2" type="ORF">METZ01_LOCUS194318</name>
</gene>
<evidence type="ECO:0000256" key="1">
    <source>
        <dbReference type="SAM" id="Phobius"/>
    </source>
</evidence>
<organism evidence="2">
    <name type="scientific">marine metagenome</name>
    <dbReference type="NCBI Taxonomy" id="408172"/>
    <lineage>
        <taxon>unclassified sequences</taxon>
        <taxon>metagenomes</taxon>
        <taxon>ecological metagenomes</taxon>
    </lineage>
</organism>
<keyword evidence="1" id="KW-0812">Transmembrane</keyword>
<dbReference type="EMBL" id="UINC01040918">
    <property type="protein sequence ID" value="SVB41464.1"/>
    <property type="molecule type" value="Genomic_DNA"/>
</dbReference>
<protein>
    <submittedName>
        <fullName evidence="2">Uncharacterized protein</fullName>
    </submittedName>
</protein>
<keyword evidence="1" id="KW-0472">Membrane</keyword>
<feature type="transmembrane region" description="Helical" evidence="1">
    <location>
        <begin position="39"/>
        <end position="58"/>
    </location>
</feature>
<proteinExistence type="predicted"/>